<dbReference type="RefSeq" id="WP_086887275.1">
    <property type="nucleotide sequence ID" value="NZ_CP019893.1"/>
</dbReference>
<dbReference type="KEGG" id="naj:B1756_03395"/>
<name>A0A2Z2HPE6_9EURY</name>
<dbReference type="EMBL" id="CP019893">
    <property type="protein sequence ID" value="ARS88890.1"/>
    <property type="molecule type" value="Genomic_DNA"/>
</dbReference>
<dbReference type="Proteomes" id="UP000250088">
    <property type="component" value="Chromosome"/>
</dbReference>
<evidence type="ECO:0000256" key="1">
    <source>
        <dbReference type="SAM" id="MobiDB-lite"/>
    </source>
</evidence>
<gene>
    <name evidence="2" type="ORF">B1756_03395</name>
</gene>
<keyword evidence="3" id="KW-1185">Reference proteome</keyword>
<feature type="region of interest" description="Disordered" evidence="1">
    <location>
        <begin position="150"/>
        <end position="170"/>
    </location>
</feature>
<dbReference type="GeneID" id="32893092"/>
<accession>A0A2Z2HPE6</accession>
<dbReference type="AlphaFoldDB" id="A0A2Z2HPE6"/>
<evidence type="ECO:0000313" key="2">
    <source>
        <dbReference type="EMBL" id="ARS88890.1"/>
    </source>
</evidence>
<dbReference type="PROSITE" id="PS51257">
    <property type="entry name" value="PROKAR_LIPOPROTEIN"/>
    <property type="match status" value="1"/>
</dbReference>
<sequence length="311" mass="34040">MPSRRRVLLTTGVAFAGLFAGCVEPGGALEMVPVPTDEGVGREATRPIDETRDPDLAALVADALENDGTSVEGERPPFRPDRPIAFGGGVYGVEWTVEDERTESGYLVSAVVGDVDDEDRGAEVGFEDLPAVDQKALADLPDLVAEYRRDDHPADQPLGTDGTFTHEDDREDSVLVPDQEYEVIVVDGEPVALEIRPHERVVETYRYDLAVLGESLADYGATLREREFALEGLTDDERELVEEAIENGQAVVGRDDGAFVGVGERLLEHEPIYEDDYTGEWLVSYEGASYWTILDALRTQELVDRLGGDGN</sequence>
<dbReference type="OrthoDB" id="193751at2157"/>
<evidence type="ECO:0000313" key="3">
    <source>
        <dbReference type="Proteomes" id="UP000250088"/>
    </source>
</evidence>
<protein>
    <submittedName>
        <fullName evidence="2">Uncharacterized protein</fullName>
    </submittedName>
</protein>
<proteinExistence type="predicted"/>
<reference evidence="3" key="1">
    <citation type="submission" date="2017-02" db="EMBL/GenBank/DDBJ databases">
        <title>Natronthermophilus aegyptiacus gen. nov.,sp. nov., an aerobic, extremely halophilic alkalithermophilic archaeon isolated from the athalassohaline Wadi An Natrun, Egypt.</title>
        <authorList>
            <person name="Zhao B."/>
        </authorList>
    </citation>
    <scope>NUCLEOTIDE SEQUENCE [LARGE SCALE GENOMIC DNA]</scope>
    <source>
        <strain evidence="3">JW/NM-HA 15</strain>
    </source>
</reference>
<organism evidence="2 3">
    <name type="scientific">Natrarchaeobaculum aegyptiacum</name>
    <dbReference type="NCBI Taxonomy" id="745377"/>
    <lineage>
        <taxon>Archaea</taxon>
        <taxon>Methanobacteriati</taxon>
        <taxon>Methanobacteriota</taxon>
        <taxon>Stenosarchaea group</taxon>
        <taxon>Halobacteria</taxon>
        <taxon>Halobacteriales</taxon>
        <taxon>Natrialbaceae</taxon>
        <taxon>Natrarchaeobaculum</taxon>
    </lineage>
</organism>